<keyword evidence="5 6" id="KW-0472">Membrane</keyword>
<dbReference type="EMBL" id="CAJVPV010002024">
    <property type="protein sequence ID" value="CAG8515808.1"/>
    <property type="molecule type" value="Genomic_DNA"/>
</dbReference>
<accession>A0A9N9F7Z8</accession>
<comment type="subcellular location">
    <subcellularLocation>
        <location evidence="1">Membrane</location>
        <topology evidence="1">Multi-pass membrane protein</topology>
    </subcellularLocation>
</comment>
<evidence type="ECO:0000256" key="1">
    <source>
        <dbReference type="ARBA" id="ARBA00004141"/>
    </source>
</evidence>
<feature type="transmembrane region" description="Helical" evidence="6">
    <location>
        <begin position="141"/>
        <end position="163"/>
    </location>
</feature>
<comment type="caution">
    <text evidence="7">The sequence shown here is derived from an EMBL/GenBank/DDBJ whole genome shotgun (WGS) entry which is preliminary data.</text>
</comment>
<evidence type="ECO:0000256" key="2">
    <source>
        <dbReference type="ARBA" id="ARBA00005335"/>
    </source>
</evidence>
<evidence type="ECO:0000256" key="4">
    <source>
        <dbReference type="ARBA" id="ARBA00022989"/>
    </source>
</evidence>
<dbReference type="PANTHER" id="PTHR13180">
    <property type="entry name" value="SMALL MEMBRANE PROTEIN-RELATED"/>
    <property type="match status" value="1"/>
</dbReference>
<comment type="similarity">
    <text evidence="2">Belongs to the UPF0220 family.</text>
</comment>
<keyword evidence="4 6" id="KW-1133">Transmembrane helix</keyword>
<feature type="transmembrane region" description="Helical" evidence="6">
    <location>
        <begin position="30"/>
        <end position="51"/>
    </location>
</feature>
<evidence type="ECO:0000256" key="5">
    <source>
        <dbReference type="ARBA" id="ARBA00023136"/>
    </source>
</evidence>
<organism evidence="7 8">
    <name type="scientific">Acaulospora morrowiae</name>
    <dbReference type="NCBI Taxonomy" id="94023"/>
    <lineage>
        <taxon>Eukaryota</taxon>
        <taxon>Fungi</taxon>
        <taxon>Fungi incertae sedis</taxon>
        <taxon>Mucoromycota</taxon>
        <taxon>Glomeromycotina</taxon>
        <taxon>Glomeromycetes</taxon>
        <taxon>Diversisporales</taxon>
        <taxon>Acaulosporaceae</taxon>
        <taxon>Acaulospora</taxon>
    </lineage>
</organism>
<protein>
    <submittedName>
        <fullName evidence="7">17538_t:CDS:1</fullName>
    </submittedName>
</protein>
<keyword evidence="3 6" id="KW-0812">Transmembrane</keyword>
<evidence type="ECO:0000256" key="3">
    <source>
        <dbReference type="ARBA" id="ARBA00022692"/>
    </source>
</evidence>
<dbReference type="OrthoDB" id="268928at2759"/>
<gene>
    <name evidence="7" type="ORF">AMORRO_LOCUS3959</name>
</gene>
<dbReference type="GO" id="GO:0016020">
    <property type="term" value="C:membrane"/>
    <property type="evidence" value="ECO:0007669"/>
    <property type="project" value="UniProtKB-SubCell"/>
</dbReference>
<evidence type="ECO:0000313" key="8">
    <source>
        <dbReference type="Proteomes" id="UP000789342"/>
    </source>
</evidence>
<dbReference type="Pfam" id="PF05255">
    <property type="entry name" value="UPF0220"/>
    <property type="match status" value="1"/>
</dbReference>
<dbReference type="Proteomes" id="UP000789342">
    <property type="component" value="Unassembled WGS sequence"/>
</dbReference>
<evidence type="ECO:0000256" key="6">
    <source>
        <dbReference type="SAM" id="Phobius"/>
    </source>
</evidence>
<feature type="transmembrane region" description="Helical" evidence="6">
    <location>
        <begin position="106"/>
        <end position="129"/>
    </location>
</feature>
<evidence type="ECO:0000313" key="7">
    <source>
        <dbReference type="EMBL" id="CAG8515808.1"/>
    </source>
</evidence>
<sequence length="178" mass="20011">MSHWENDRSVCLLPIPQFNLFTERKRDVKIYLSGALFAVGWWFFIDAAVLSSTKKDLPEDSPVISFADWLCGIFSTLGMIIVCFINKSHLVADDITYTGSGVATRARTLLFIGFALMAGGLAGSMTLLILKHVVSEYETYIYFGIAVVVQNFLIMLSSALLWIARDTDNEYSYTEFHL</sequence>
<proteinExistence type="inferred from homology"/>
<dbReference type="InterPro" id="IPR007919">
    <property type="entry name" value="UPF0220"/>
</dbReference>
<feature type="transmembrane region" description="Helical" evidence="6">
    <location>
        <begin position="63"/>
        <end position="85"/>
    </location>
</feature>
<dbReference type="AlphaFoldDB" id="A0A9N9F7Z8"/>
<keyword evidence="8" id="KW-1185">Reference proteome</keyword>
<name>A0A9N9F7Z8_9GLOM</name>
<reference evidence="7" key="1">
    <citation type="submission" date="2021-06" db="EMBL/GenBank/DDBJ databases">
        <authorList>
            <person name="Kallberg Y."/>
            <person name="Tangrot J."/>
            <person name="Rosling A."/>
        </authorList>
    </citation>
    <scope>NUCLEOTIDE SEQUENCE</scope>
    <source>
        <strain evidence="7">CL551</strain>
    </source>
</reference>